<dbReference type="Gene3D" id="3.30.160.60">
    <property type="entry name" value="Classic Zinc Finger"/>
    <property type="match status" value="4"/>
</dbReference>
<organism evidence="23 24">
    <name type="scientific">Petrolisthes manimaculis</name>
    <dbReference type="NCBI Taxonomy" id="1843537"/>
    <lineage>
        <taxon>Eukaryota</taxon>
        <taxon>Metazoa</taxon>
        <taxon>Ecdysozoa</taxon>
        <taxon>Arthropoda</taxon>
        <taxon>Crustacea</taxon>
        <taxon>Multicrustacea</taxon>
        <taxon>Malacostraca</taxon>
        <taxon>Eumalacostraca</taxon>
        <taxon>Eucarida</taxon>
        <taxon>Decapoda</taxon>
        <taxon>Pleocyemata</taxon>
        <taxon>Anomura</taxon>
        <taxon>Galatheoidea</taxon>
        <taxon>Porcellanidae</taxon>
        <taxon>Petrolisthes</taxon>
    </lineage>
</organism>
<feature type="domain" description="C2H2-type" evidence="22">
    <location>
        <begin position="344"/>
        <end position="379"/>
    </location>
</feature>
<dbReference type="InterPro" id="IPR000719">
    <property type="entry name" value="Prot_kinase_dom"/>
</dbReference>
<feature type="domain" description="C2H2-type" evidence="22">
    <location>
        <begin position="201"/>
        <end position="229"/>
    </location>
</feature>
<dbReference type="AlphaFoldDB" id="A0AAE1P0E8"/>
<evidence type="ECO:0000256" key="14">
    <source>
        <dbReference type="ARBA" id="ARBA00022840"/>
    </source>
</evidence>
<dbReference type="GO" id="GO:0008385">
    <property type="term" value="C:IkappaB kinase complex"/>
    <property type="evidence" value="ECO:0007669"/>
    <property type="project" value="TreeGrafter"/>
</dbReference>
<evidence type="ECO:0000256" key="16">
    <source>
        <dbReference type="ARBA" id="ARBA00023163"/>
    </source>
</evidence>
<sequence length="1174" mass="131265">MVGSVRVASGGGGGGRLPPWSLPPGLLYPYSSSIMRSYSTASIPALWNSDPSSRSPDNHYSNVPLPPSPEKRDEPLNLSLKSSRHTKATIWSPASALEQEEKEESLPSPTGRLSPMDSSDCEAIPATQEDICRDPRASALDPLSIRLGLRQYADFVVNLQGLATREKDGEGVSGKREDGVPPPWCPGVWPWAPVYRNGEVFTCQQCSKNFSSPLSLDIHVKRAHSPTSKPYEPYPPETYKTTTQPPAITTVSTARIEKTFQCKQCGKCFKRSSTLSTHLLIHSDTRPYPCQYCGKRFHQKSDMKKHTYIHTGEKPHKCVVCGKAFSQSSNLITHMRKHTGYKPFACGLCEKAFQRKVDLKRHREFFMMATATDVKSEKPATFPWLKDKVLGTGGFGTVTLWRHNDTGETIALKKCRWGTPGTGTENILTPKHVERWEKEVEIMNRLSHMAVVRCFQVPTELKGPPGDLPMLCMEYCSGGDLRKVLNKPENCCGLREATVRACLRDITDAVAYLHSMRIIHRDLKPENIVLQDVDGKTVHKLIDLGYAKELDQGSVCTSFVGTLQYLAPELFLSKRYTCTVDYWSLGLVTHEIVTGVRPFLPNMTPVEWMKRVRTKQSHHVCVYEGRNGEVQFSSHMFPESHISPPFRTALEEWLRAMLEWDPAKRGQILGAEEGGGGKQVIAFKLITEVLNKKMIKVFVVDLCMLLEYEVQDGTDMEKVQEWVARDSGVAVEDQRPLLPRGQPPDPARPAIQCWAPPDEDEWLLYIFAEGLTRPQVPPHFPPLVEAMLREPRTPVNYPTQRRMWGHAIFFLHREARLLTLLMQAQKVSMLHLMSGHAQLTKTGQRMLSDIAKLQARHHLFMEALNTDLDFYDEQHTSGRLTSEKLYSGWREMGEVTLRQVHAVVERVQQLEGSLTALNTRILELQCSPFARARATDSLDSVLTAGEELYSNLRRRSKEQRAAEHDNTDMCKLLLQALRKRDRLQQDLFKHVEKQSECCSEVAALSTPLETVLQDAARTAQHISVLQKQRQKDIWKIMEIAISHSRNVGAAGTTQPAPQPLPNARNLPKKPPSPAALNSLATLLEKSGKESDAIISENRALRCQMVEMLTANVASNLVIGESKCGTGGSVTTATTFPASSPLDHMPEPLSPTDAPSLPPGAYLPTAVKKAVETSL</sequence>
<comment type="subcellular location">
    <subcellularLocation>
        <location evidence="2">Cytoplasm</location>
    </subcellularLocation>
    <subcellularLocation>
        <location evidence="1">Nucleus</location>
    </subcellularLocation>
</comment>
<dbReference type="Gene3D" id="1.10.510.10">
    <property type="entry name" value="Transferase(Phosphotransferase) domain 1"/>
    <property type="match status" value="1"/>
</dbReference>
<dbReference type="InterPro" id="IPR008271">
    <property type="entry name" value="Ser/Thr_kinase_AS"/>
</dbReference>
<dbReference type="FunFam" id="3.30.160.60:FF:000208">
    <property type="entry name" value="zinc finger protein Gfi-1b"/>
    <property type="match status" value="1"/>
</dbReference>
<dbReference type="GO" id="GO:0033209">
    <property type="term" value="P:tumor necrosis factor-mediated signaling pathway"/>
    <property type="evidence" value="ECO:0007669"/>
    <property type="project" value="TreeGrafter"/>
</dbReference>
<keyword evidence="4" id="KW-0963">Cytoplasm</keyword>
<evidence type="ECO:0000256" key="11">
    <source>
        <dbReference type="ARBA" id="ARBA00022771"/>
    </source>
</evidence>
<evidence type="ECO:0000259" key="22">
    <source>
        <dbReference type="PROSITE" id="PS50157"/>
    </source>
</evidence>
<dbReference type="Gene3D" id="1.20.1270.250">
    <property type="match status" value="1"/>
</dbReference>
<feature type="domain" description="C2H2-type" evidence="22">
    <location>
        <begin position="288"/>
        <end position="315"/>
    </location>
</feature>
<name>A0AAE1P0E8_9EUCA</name>
<dbReference type="GO" id="GO:0005634">
    <property type="term" value="C:nucleus"/>
    <property type="evidence" value="ECO:0007669"/>
    <property type="project" value="UniProtKB-SubCell"/>
</dbReference>
<dbReference type="Gene3D" id="3.10.20.90">
    <property type="entry name" value="Phosphatidylinositol 3-kinase Catalytic Subunit, Chain A, domain 1"/>
    <property type="match status" value="1"/>
</dbReference>
<feature type="domain" description="C2H2-type" evidence="22">
    <location>
        <begin position="260"/>
        <end position="287"/>
    </location>
</feature>
<evidence type="ECO:0000256" key="9">
    <source>
        <dbReference type="ARBA" id="ARBA00022737"/>
    </source>
</evidence>
<feature type="region of interest" description="Disordered" evidence="20">
    <location>
        <begin position="50"/>
        <end position="120"/>
    </location>
</feature>
<keyword evidence="15" id="KW-0805">Transcription regulation</keyword>
<dbReference type="SMART" id="SM00355">
    <property type="entry name" value="ZnF_C2H2"/>
    <property type="match status" value="5"/>
</dbReference>
<keyword evidence="7" id="KW-0808">Transferase</keyword>
<gene>
    <name evidence="23" type="ORF">Pmani_029023</name>
</gene>
<reference evidence="23" key="1">
    <citation type="submission" date="2023-11" db="EMBL/GenBank/DDBJ databases">
        <title>Genome assemblies of two species of porcelain crab, Petrolisthes cinctipes and Petrolisthes manimaculis (Anomura: Porcellanidae).</title>
        <authorList>
            <person name="Angst P."/>
        </authorList>
    </citation>
    <scope>NUCLEOTIDE SEQUENCE</scope>
    <source>
        <strain evidence="23">PB745_02</strain>
        <tissue evidence="23">Gill</tissue>
    </source>
</reference>
<keyword evidence="6" id="KW-0597">Phosphoprotein</keyword>
<dbReference type="InterPro" id="IPR036236">
    <property type="entry name" value="Znf_C2H2_sf"/>
</dbReference>
<dbReference type="InterPro" id="IPR041185">
    <property type="entry name" value="IKBKB_SDD"/>
</dbReference>
<evidence type="ECO:0000256" key="2">
    <source>
        <dbReference type="ARBA" id="ARBA00004496"/>
    </source>
</evidence>
<keyword evidence="9" id="KW-0677">Repeat</keyword>
<dbReference type="Pfam" id="PF18397">
    <property type="entry name" value="IKBKB_SDD"/>
    <property type="match status" value="1"/>
</dbReference>
<evidence type="ECO:0000256" key="10">
    <source>
        <dbReference type="ARBA" id="ARBA00022741"/>
    </source>
</evidence>
<dbReference type="SUPFAM" id="SSF57667">
    <property type="entry name" value="beta-beta-alpha zinc fingers"/>
    <property type="match status" value="2"/>
</dbReference>
<keyword evidence="16" id="KW-0804">Transcription</keyword>
<feature type="domain" description="C2H2-type" evidence="22">
    <location>
        <begin position="316"/>
        <end position="343"/>
    </location>
</feature>
<keyword evidence="5" id="KW-0723">Serine/threonine-protein kinase</keyword>
<dbReference type="GO" id="GO:0005524">
    <property type="term" value="F:ATP binding"/>
    <property type="evidence" value="ECO:0007669"/>
    <property type="project" value="UniProtKB-KW"/>
</dbReference>
<keyword evidence="17" id="KW-0539">Nucleus</keyword>
<accession>A0AAE1P0E8</accession>
<dbReference type="EMBL" id="JAWZYT010003389">
    <property type="protein sequence ID" value="KAK4298647.1"/>
    <property type="molecule type" value="Genomic_DNA"/>
</dbReference>
<feature type="region of interest" description="Disordered" evidence="20">
    <location>
        <begin position="1048"/>
        <end position="1075"/>
    </location>
</feature>
<dbReference type="SMART" id="SM00220">
    <property type="entry name" value="S_TKc"/>
    <property type="match status" value="1"/>
</dbReference>
<dbReference type="FunFam" id="3.30.160.60:FF:000245">
    <property type="entry name" value="zinc finger protein Gfi-1"/>
    <property type="match status" value="1"/>
</dbReference>
<evidence type="ECO:0000256" key="20">
    <source>
        <dbReference type="SAM" id="MobiDB-lite"/>
    </source>
</evidence>
<dbReference type="PROSITE" id="PS50011">
    <property type="entry name" value="PROTEIN_KINASE_DOM"/>
    <property type="match status" value="1"/>
</dbReference>
<dbReference type="PROSITE" id="PS00108">
    <property type="entry name" value="PROTEIN_KINASE_ST"/>
    <property type="match status" value="1"/>
</dbReference>
<dbReference type="PANTHER" id="PTHR22969:SF17">
    <property type="entry name" value="INHIBITOR OF NUCLEAR FACTOR KAPPA-B KINASE SUBUNIT BETA"/>
    <property type="match status" value="1"/>
</dbReference>
<dbReference type="InterPro" id="IPR013087">
    <property type="entry name" value="Znf_C2H2_type"/>
</dbReference>
<feature type="compositionally biased region" description="Polar residues" evidence="20">
    <location>
        <begin position="50"/>
        <end position="61"/>
    </location>
</feature>
<keyword evidence="13" id="KW-0862">Zinc</keyword>
<proteinExistence type="predicted"/>
<dbReference type="CDD" id="cd17046">
    <property type="entry name" value="Ubl_IKKA_like"/>
    <property type="match status" value="1"/>
</dbReference>
<dbReference type="InterPro" id="IPR011009">
    <property type="entry name" value="Kinase-like_dom_sf"/>
</dbReference>
<keyword evidence="24" id="KW-1185">Reference proteome</keyword>
<evidence type="ECO:0000256" key="19">
    <source>
        <dbReference type="PROSITE-ProRule" id="PRU00042"/>
    </source>
</evidence>
<dbReference type="GO" id="GO:0000981">
    <property type="term" value="F:DNA-binding transcription factor activity, RNA polymerase II-specific"/>
    <property type="evidence" value="ECO:0007669"/>
    <property type="project" value="UniProtKB-ARBA"/>
</dbReference>
<feature type="region of interest" description="Disordered" evidence="20">
    <location>
        <begin position="225"/>
        <end position="244"/>
    </location>
</feature>
<keyword evidence="14" id="KW-0067">ATP-binding</keyword>
<dbReference type="GO" id="GO:0045944">
    <property type="term" value="P:positive regulation of transcription by RNA polymerase II"/>
    <property type="evidence" value="ECO:0007669"/>
    <property type="project" value="TreeGrafter"/>
</dbReference>
<comment type="catalytic activity">
    <reaction evidence="18">
        <text>L-seryl-[I-kappa-B protein] + ATP = O-phospho-L-seryl-[I-kappa-B protein] + ADP + H(+)</text>
        <dbReference type="Rhea" id="RHEA:19073"/>
        <dbReference type="Rhea" id="RHEA-COMP:13698"/>
        <dbReference type="Rhea" id="RHEA-COMP:13699"/>
        <dbReference type="ChEBI" id="CHEBI:15378"/>
        <dbReference type="ChEBI" id="CHEBI:29999"/>
        <dbReference type="ChEBI" id="CHEBI:30616"/>
        <dbReference type="ChEBI" id="CHEBI:83421"/>
        <dbReference type="ChEBI" id="CHEBI:456216"/>
        <dbReference type="EC" id="2.7.11.10"/>
    </reaction>
</comment>
<evidence type="ECO:0000256" key="3">
    <source>
        <dbReference type="ARBA" id="ARBA00012442"/>
    </source>
</evidence>
<dbReference type="EC" id="2.7.11.10" evidence="3"/>
<evidence type="ECO:0000256" key="5">
    <source>
        <dbReference type="ARBA" id="ARBA00022527"/>
    </source>
</evidence>
<keyword evidence="11 19" id="KW-0863">Zinc-finger</keyword>
<dbReference type="GO" id="GO:0000122">
    <property type="term" value="P:negative regulation of transcription by RNA polymerase II"/>
    <property type="evidence" value="ECO:0007669"/>
    <property type="project" value="UniProtKB-ARBA"/>
</dbReference>
<feature type="domain" description="Protein kinase" evidence="21">
    <location>
        <begin position="384"/>
        <end position="681"/>
    </location>
</feature>
<dbReference type="SUPFAM" id="SSF56112">
    <property type="entry name" value="Protein kinase-like (PK-like)"/>
    <property type="match status" value="1"/>
</dbReference>
<evidence type="ECO:0000256" key="17">
    <source>
        <dbReference type="ARBA" id="ARBA00023242"/>
    </source>
</evidence>
<dbReference type="Proteomes" id="UP001292094">
    <property type="component" value="Unassembled WGS sequence"/>
</dbReference>
<evidence type="ECO:0000256" key="4">
    <source>
        <dbReference type="ARBA" id="ARBA00022490"/>
    </source>
</evidence>
<comment type="caution">
    <text evidence="23">The sequence shown here is derived from an EMBL/GenBank/DDBJ whole genome shotgun (WGS) entry which is preliminary data.</text>
</comment>
<keyword evidence="10" id="KW-0547">Nucleotide-binding</keyword>
<evidence type="ECO:0000256" key="8">
    <source>
        <dbReference type="ARBA" id="ARBA00022723"/>
    </source>
</evidence>
<dbReference type="Pfam" id="PF00069">
    <property type="entry name" value="Pkinase"/>
    <property type="match status" value="1"/>
</dbReference>
<dbReference type="FunFam" id="3.30.160.60:FF:000446">
    <property type="entry name" value="Zinc finger protein"/>
    <property type="match status" value="1"/>
</dbReference>
<protein>
    <recommendedName>
        <fullName evidence="3">IkappaB kinase</fullName>
        <ecNumber evidence="3">2.7.11.10</ecNumber>
    </recommendedName>
</protein>
<dbReference type="FunFam" id="1.10.510.10:FF:000147">
    <property type="entry name" value="Inhibitor of nuclear factor kappa-B kinase subunit beta"/>
    <property type="match status" value="1"/>
</dbReference>
<evidence type="ECO:0000256" key="6">
    <source>
        <dbReference type="ARBA" id="ARBA00022553"/>
    </source>
</evidence>
<dbReference type="InterPro" id="IPR046375">
    <property type="entry name" value="IKBKB_SDD_sf"/>
</dbReference>
<evidence type="ECO:0000256" key="7">
    <source>
        <dbReference type="ARBA" id="ARBA00022679"/>
    </source>
</evidence>
<dbReference type="Pfam" id="PF00096">
    <property type="entry name" value="zf-C2H2"/>
    <property type="match status" value="3"/>
</dbReference>
<evidence type="ECO:0000313" key="24">
    <source>
        <dbReference type="Proteomes" id="UP001292094"/>
    </source>
</evidence>
<evidence type="ECO:0000256" key="12">
    <source>
        <dbReference type="ARBA" id="ARBA00022777"/>
    </source>
</evidence>
<evidence type="ECO:0000313" key="23">
    <source>
        <dbReference type="EMBL" id="KAK4298647.1"/>
    </source>
</evidence>
<dbReference type="PROSITE" id="PS50157">
    <property type="entry name" value="ZINC_FINGER_C2H2_2"/>
    <property type="match status" value="5"/>
</dbReference>
<dbReference type="PANTHER" id="PTHR22969">
    <property type="entry name" value="IKB KINASE"/>
    <property type="match status" value="1"/>
</dbReference>
<dbReference type="FunFam" id="3.30.160.60:FF:000432">
    <property type="entry name" value="zinc finger protein Gfi-1b isoform X1"/>
    <property type="match status" value="1"/>
</dbReference>
<evidence type="ECO:0000256" key="18">
    <source>
        <dbReference type="ARBA" id="ARBA00048789"/>
    </source>
</evidence>
<dbReference type="GO" id="GO:0008384">
    <property type="term" value="F:IkappaB kinase activity"/>
    <property type="evidence" value="ECO:0007669"/>
    <property type="project" value="UniProtKB-EC"/>
</dbReference>
<evidence type="ECO:0000259" key="21">
    <source>
        <dbReference type="PROSITE" id="PS50011"/>
    </source>
</evidence>
<keyword evidence="8" id="KW-0479">Metal-binding</keyword>
<evidence type="ECO:0000256" key="15">
    <source>
        <dbReference type="ARBA" id="ARBA00023015"/>
    </source>
</evidence>
<dbReference type="PROSITE" id="PS00028">
    <property type="entry name" value="ZINC_FINGER_C2H2_1"/>
    <property type="match status" value="4"/>
</dbReference>
<dbReference type="InterPro" id="IPR051180">
    <property type="entry name" value="IKK"/>
</dbReference>
<dbReference type="GO" id="GO:0008270">
    <property type="term" value="F:zinc ion binding"/>
    <property type="evidence" value="ECO:0007669"/>
    <property type="project" value="UniProtKB-KW"/>
</dbReference>
<evidence type="ECO:0000256" key="1">
    <source>
        <dbReference type="ARBA" id="ARBA00004123"/>
    </source>
</evidence>
<keyword evidence="12" id="KW-0418">Kinase</keyword>
<feature type="region of interest" description="Disordered" evidence="20">
    <location>
        <begin position="1"/>
        <end position="21"/>
    </location>
</feature>
<evidence type="ECO:0000256" key="13">
    <source>
        <dbReference type="ARBA" id="ARBA00022833"/>
    </source>
</evidence>